<evidence type="ECO:0000313" key="2">
    <source>
        <dbReference type="EMBL" id="EEE09679.1"/>
    </source>
</evidence>
<organism evidence="2 3">
    <name type="scientific">Burkholderia multivorans CGD2</name>
    <dbReference type="NCBI Taxonomy" id="513052"/>
    <lineage>
        <taxon>Bacteria</taxon>
        <taxon>Pseudomonadati</taxon>
        <taxon>Pseudomonadota</taxon>
        <taxon>Betaproteobacteria</taxon>
        <taxon>Burkholderiales</taxon>
        <taxon>Burkholderiaceae</taxon>
        <taxon>Burkholderia</taxon>
        <taxon>Burkholderia cepacia complex</taxon>
    </lineage>
</organism>
<reference evidence="2 3" key="1">
    <citation type="journal article" date="2012" name="J. Bacteriol.">
        <title>Draft Genome Sequence Determination for Cystic Fibrosis and Chronic Granulomatous Disease Burkholderia multivorans Isolates.</title>
        <authorList>
            <person name="Varga J.J."/>
            <person name="Losada L."/>
            <person name="Zelazny A.M."/>
            <person name="Brinkac L."/>
            <person name="Harkins D."/>
            <person name="Radune D."/>
            <person name="Hostetler J."/>
            <person name="Sampaio E.P."/>
            <person name="Ronning C.M."/>
            <person name="Nierman W.C."/>
            <person name="Greenberg D.E."/>
            <person name="Holland S.M."/>
            <person name="Goldberg J.B."/>
        </authorList>
    </citation>
    <scope>NUCLEOTIDE SEQUENCE [LARGE SCALE GENOMIC DNA]</scope>
    <source>
        <strain evidence="2 3">CGD2</strain>
    </source>
</reference>
<dbReference type="AlphaFoldDB" id="B9BIZ6"/>
<accession>B9BIZ6</accession>
<evidence type="ECO:0000256" key="1">
    <source>
        <dbReference type="SAM" id="MobiDB-lite"/>
    </source>
</evidence>
<gene>
    <name evidence="2" type="ORF">BURMUCGD2_5052</name>
</gene>
<dbReference type="EMBL" id="ACFC01000001">
    <property type="protein sequence ID" value="EEE09679.1"/>
    <property type="molecule type" value="Genomic_DNA"/>
</dbReference>
<name>B9BIZ6_9BURK</name>
<comment type="caution">
    <text evidence="2">The sequence shown here is derived from an EMBL/GenBank/DDBJ whole genome shotgun (WGS) entry which is preliminary data.</text>
</comment>
<sequence>MKHIQRARGGAGSGDVHRFGELGCERGRGRARIASVPDVARACRA</sequence>
<dbReference type="Proteomes" id="UP000004535">
    <property type="component" value="Unassembled WGS sequence"/>
</dbReference>
<evidence type="ECO:0000313" key="3">
    <source>
        <dbReference type="Proteomes" id="UP000004535"/>
    </source>
</evidence>
<protein>
    <submittedName>
        <fullName evidence="2">Uncharacterized protein</fullName>
    </submittedName>
</protein>
<proteinExistence type="predicted"/>
<feature type="region of interest" description="Disordered" evidence="1">
    <location>
        <begin position="1"/>
        <end position="20"/>
    </location>
</feature>